<dbReference type="PROSITE" id="PS51355">
    <property type="entry name" value="GLUTATHIONE_PEROXID_3"/>
    <property type="match status" value="1"/>
</dbReference>
<dbReference type="InterPro" id="IPR029759">
    <property type="entry name" value="GPX_AS"/>
</dbReference>
<evidence type="ECO:0000313" key="8">
    <source>
        <dbReference type="Proteomes" id="UP000034076"/>
    </source>
</evidence>
<evidence type="ECO:0000259" key="6">
    <source>
        <dbReference type="PROSITE" id="PS51352"/>
    </source>
</evidence>
<dbReference type="CDD" id="cd00340">
    <property type="entry name" value="GSH_Peroxidase"/>
    <property type="match status" value="1"/>
</dbReference>
<evidence type="ECO:0000256" key="5">
    <source>
        <dbReference type="RuleBase" id="RU000499"/>
    </source>
</evidence>
<comment type="similarity">
    <text evidence="1 5">Belongs to the glutathione peroxidase family.</text>
</comment>
<dbReference type="PROSITE" id="PS51352">
    <property type="entry name" value="THIOREDOXIN_2"/>
    <property type="match status" value="1"/>
</dbReference>
<evidence type="ECO:0000313" key="7">
    <source>
        <dbReference type="EMBL" id="KKI51393.1"/>
    </source>
</evidence>
<dbReference type="Proteomes" id="UP000034076">
    <property type="component" value="Unassembled WGS sequence"/>
</dbReference>
<dbReference type="Pfam" id="PF00255">
    <property type="entry name" value="GSHPx"/>
    <property type="match status" value="1"/>
</dbReference>
<name>A0A0M2NGV7_9FIRM</name>
<dbReference type="PANTHER" id="PTHR11592">
    <property type="entry name" value="GLUTATHIONE PEROXIDASE"/>
    <property type="match status" value="1"/>
</dbReference>
<dbReference type="GO" id="GO:0034599">
    <property type="term" value="P:cellular response to oxidative stress"/>
    <property type="evidence" value="ECO:0007669"/>
    <property type="project" value="TreeGrafter"/>
</dbReference>
<keyword evidence="2 5" id="KW-0575">Peroxidase</keyword>
<accession>A0A0M2NGV7</accession>
<protein>
    <recommendedName>
        <fullName evidence="5">Glutathione peroxidase</fullName>
    </recommendedName>
</protein>
<evidence type="ECO:0000256" key="4">
    <source>
        <dbReference type="PIRSR" id="PIRSR000303-1"/>
    </source>
</evidence>
<dbReference type="FunFam" id="3.40.30.10:FF:000010">
    <property type="entry name" value="Glutathione peroxidase"/>
    <property type="match status" value="1"/>
</dbReference>
<keyword evidence="8" id="KW-1185">Reference proteome</keyword>
<gene>
    <name evidence="7" type="ORF">CHK_1181</name>
</gene>
<dbReference type="SUPFAM" id="SSF52833">
    <property type="entry name" value="Thioredoxin-like"/>
    <property type="match status" value="1"/>
</dbReference>
<reference evidence="7 8" key="1">
    <citation type="submission" date="2015-04" db="EMBL/GenBank/DDBJ databases">
        <title>Draft genome sequence of bacteremic isolate Catabacter hongkongensis type strain HKU16T.</title>
        <authorList>
            <person name="Lau S.K."/>
            <person name="Teng J.L."/>
            <person name="Huang Y."/>
            <person name="Curreem S.O."/>
            <person name="Tsui S.K."/>
            <person name="Woo P.C."/>
        </authorList>
    </citation>
    <scope>NUCLEOTIDE SEQUENCE [LARGE SCALE GENOMIC DNA]</scope>
    <source>
        <strain evidence="7 8">HKU16</strain>
    </source>
</reference>
<keyword evidence="3 5" id="KW-0560">Oxidoreductase</keyword>
<sequence length="181" mass="20280">MNIYDFSVKKMDGGTQPMKDFEGKVVLIVNTASKCGFTPQFEGLEKLYQDYKDKGLVVVGFPCNQFAGQDPGSNEEIKEFCSLNYGVTFPMMAKIDVNGENADPLYDYLKSQKGFAGFDPAHPIAAKLDEILRAENKDYDKDSSIKWNFTKFLVNKDGVVVERFEPTSTPEQIAPHIEALL</sequence>
<dbReference type="AlphaFoldDB" id="A0A0M2NGV7"/>
<dbReference type="InterPro" id="IPR029760">
    <property type="entry name" value="GPX_CS"/>
</dbReference>
<dbReference type="PIRSF" id="PIRSF000303">
    <property type="entry name" value="Glutathion_perox"/>
    <property type="match status" value="1"/>
</dbReference>
<feature type="domain" description="Thioredoxin" evidence="6">
    <location>
        <begin position="1"/>
        <end position="181"/>
    </location>
</feature>
<feature type="active site" evidence="4">
    <location>
        <position position="35"/>
    </location>
</feature>
<dbReference type="RefSeq" id="WP_046443075.1">
    <property type="nucleotide sequence ID" value="NZ_CAUERS010000009.1"/>
</dbReference>
<dbReference type="PANTHER" id="PTHR11592:SF78">
    <property type="entry name" value="GLUTATHIONE PEROXIDASE"/>
    <property type="match status" value="1"/>
</dbReference>
<dbReference type="InterPro" id="IPR036249">
    <property type="entry name" value="Thioredoxin-like_sf"/>
</dbReference>
<dbReference type="GO" id="GO:0004601">
    <property type="term" value="F:peroxidase activity"/>
    <property type="evidence" value="ECO:0007669"/>
    <property type="project" value="UniProtKB-KW"/>
</dbReference>
<dbReference type="PROSITE" id="PS00460">
    <property type="entry name" value="GLUTATHIONE_PEROXID_1"/>
    <property type="match status" value="1"/>
</dbReference>
<comment type="caution">
    <text evidence="7">The sequence shown here is derived from an EMBL/GenBank/DDBJ whole genome shotgun (WGS) entry which is preliminary data.</text>
</comment>
<dbReference type="PROSITE" id="PS00763">
    <property type="entry name" value="GLUTATHIONE_PEROXID_2"/>
    <property type="match status" value="1"/>
</dbReference>
<organism evidence="7 8">
    <name type="scientific">Christensenella hongkongensis</name>
    <dbReference type="NCBI Taxonomy" id="270498"/>
    <lineage>
        <taxon>Bacteria</taxon>
        <taxon>Bacillati</taxon>
        <taxon>Bacillota</taxon>
        <taxon>Clostridia</taxon>
        <taxon>Christensenellales</taxon>
        <taxon>Christensenellaceae</taxon>
        <taxon>Christensenella</taxon>
    </lineage>
</organism>
<dbReference type="InterPro" id="IPR013766">
    <property type="entry name" value="Thioredoxin_domain"/>
</dbReference>
<dbReference type="InterPro" id="IPR000889">
    <property type="entry name" value="Glutathione_peroxidase"/>
</dbReference>
<dbReference type="STRING" id="270498.CHK_1181"/>
<evidence type="ECO:0000256" key="2">
    <source>
        <dbReference type="ARBA" id="ARBA00022559"/>
    </source>
</evidence>
<dbReference type="Gene3D" id="3.40.30.10">
    <property type="entry name" value="Glutaredoxin"/>
    <property type="match status" value="1"/>
</dbReference>
<proteinExistence type="inferred from homology"/>
<evidence type="ECO:0000256" key="3">
    <source>
        <dbReference type="ARBA" id="ARBA00023002"/>
    </source>
</evidence>
<dbReference type="OrthoDB" id="9809733at2"/>
<dbReference type="PRINTS" id="PR01011">
    <property type="entry name" value="GLUTPROXDASE"/>
</dbReference>
<dbReference type="PATRIC" id="fig|270498.16.peg.140"/>
<dbReference type="EMBL" id="LAYJ01000078">
    <property type="protein sequence ID" value="KKI51393.1"/>
    <property type="molecule type" value="Genomic_DNA"/>
</dbReference>
<evidence type="ECO:0000256" key="1">
    <source>
        <dbReference type="ARBA" id="ARBA00006926"/>
    </source>
</evidence>